<name>A0A367KC22_RHIAZ</name>
<dbReference type="InterPro" id="IPR044492">
    <property type="entry name" value="P_typ_ATPase_HD_dom"/>
</dbReference>
<feature type="transmembrane region" description="Helical" evidence="12">
    <location>
        <begin position="1406"/>
        <end position="1429"/>
    </location>
</feature>
<evidence type="ECO:0000313" key="15">
    <source>
        <dbReference type="Proteomes" id="UP000252139"/>
    </source>
</evidence>
<feature type="transmembrane region" description="Helical" evidence="12">
    <location>
        <begin position="1342"/>
        <end position="1360"/>
    </location>
</feature>
<accession>A0A367KC22</accession>
<evidence type="ECO:0000256" key="3">
    <source>
        <dbReference type="ARBA" id="ARBA00022692"/>
    </source>
</evidence>
<dbReference type="InterPro" id="IPR008250">
    <property type="entry name" value="ATPase_P-typ_transduc_dom_A_sf"/>
</dbReference>
<dbReference type="Gene3D" id="2.70.150.10">
    <property type="entry name" value="Calcium-transporting ATPase, cytoplasmic transduction domain A"/>
    <property type="match status" value="1"/>
</dbReference>
<dbReference type="OrthoDB" id="48943at2759"/>
<feature type="compositionally biased region" description="Basic and acidic residues" evidence="11">
    <location>
        <begin position="432"/>
        <end position="451"/>
    </location>
</feature>
<feature type="transmembrane region" description="Helical" evidence="12">
    <location>
        <begin position="676"/>
        <end position="694"/>
    </location>
</feature>
<keyword evidence="8" id="KW-1278">Translocase</keyword>
<keyword evidence="5" id="KW-0547">Nucleotide-binding</keyword>
<organism evidence="14 15">
    <name type="scientific">Rhizopus azygosporus</name>
    <name type="common">Rhizopus microsporus var. azygosporus</name>
    <dbReference type="NCBI Taxonomy" id="86630"/>
    <lineage>
        <taxon>Eukaryota</taxon>
        <taxon>Fungi</taxon>
        <taxon>Fungi incertae sedis</taxon>
        <taxon>Mucoromycota</taxon>
        <taxon>Mucoromycotina</taxon>
        <taxon>Mucoromycetes</taxon>
        <taxon>Mucorales</taxon>
        <taxon>Mucorineae</taxon>
        <taxon>Rhizopodaceae</taxon>
        <taxon>Rhizopus</taxon>
    </lineage>
</organism>
<dbReference type="Pfam" id="PF13246">
    <property type="entry name" value="Cation_ATPase"/>
    <property type="match status" value="1"/>
</dbReference>
<keyword evidence="4" id="KW-0479">Metal-binding</keyword>
<dbReference type="NCBIfam" id="TIGR01494">
    <property type="entry name" value="ATPase_P-type"/>
    <property type="match status" value="1"/>
</dbReference>
<evidence type="ECO:0000256" key="11">
    <source>
        <dbReference type="SAM" id="MobiDB-lite"/>
    </source>
</evidence>
<dbReference type="GO" id="GO:0005524">
    <property type="term" value="F:ATP binding"/>
    <property type="evidence" value="ECO:0007669"/>
    <property type="project" value="UniProtKB-KW"/>
</dbReference>
<feature type="domain" description="P-type ATPase A" evidence="13">
    <location>
        <begin position="735"/>
        <end position="852"/>
    </location>
</feature>
<dbReference type="STRING" id="86630.A0A367KC22"/>
<dbReference type="Pfam" id="PF00122">
    <property type="entry name" value="E1-E2_ATPase"/>
    <property type="match status" value="1"/>
</dbReference>
<feature type="transmembrane region" description="Helical" evidence="12">
    <location>
        <begin position="1461"/>
        <end position="1479"/>
    </location>
</feature>
<evidence type="ECO:0000256" key="4">
    <source>
        <dbReference type="ARBA" id="ARBA00022723"/>
    </source>
</evidence>
<dbReference type="InterPro" id="IPR001757">
    <property type="entry name" value="P_typ_ATPase"/>
</dbReference>
<feature type="transmembrane region" description="Helical" evidence="12">
    <location>
        <begin position="700"/>
        <end position="717"/>
    </location>
</feature>
<gene>
    <name evidence="14" type="ORF">CU097_014914</name>
</gene>
<dbReference type="PROSITE" id="PS00154">
    <property type="entry name" value="ATPASE_E1_E2"/>
    <property type="match status" value="1"/>
</dbReference>
<feature type="transmembrane region" description="Helical" evidence="12">
    <location>
        <begin position="1561"/>
        <end position="1581"/>
    </location>
</feature>
<dbReference type="GO" id="GO:0140358">
    <property type="term" value="F:P-type transmembrane transporter activity"/>
    <property type="evidence" value="ECO:0007669"/>
    <property type="project" value="InterPro"/>
</dbReference>
<evidence type="ECO:0000256" key="1">
    <source>
        <dbReference type="ARBA" id="ARBA00004141"/>
    </source>
</evidence>
<evidence type="ECO:0000256" key="7">
    <source>
        <dbReference type="ARBA" id="ARBA00022842"/>
    </source>
</evidence>
<dbReference type="PROSITE" id="PS01229">
    <property type="entry name" value="COF_2"/>
    <property type="match status" value="1"/>
</dbReference>
<evidence type="ECO:0000256" key="8">
    <source>
        <dbReference type="ARBA" id="ARBA00022967"/>
    </source>
</evidence>
<dbReference type="SUPFAM" id="SSF81660">
    <property type="entry name" value="Metal cation-transporting ATPase, ATP-binding domain N"/>
    <property type="match status" value="1"/>
</dbReference>
<dbReference type="SUPFAM" id="SSF81665">
    <property type="entry name" value="Calcium ATPase, transmembrane domain M"/>
    <property type="match status" value="1"/>
</dbReference>
<dbReference type="GO" id="GO:0016020">
    <property type="term" value="C:membrane"/>
    <property type="evidence" value="ECO:0007669"/>
    <property type="project" value="UniProtKB-SubCell"/>
</dbReference>
<feature type="transmembrane region" description="Helical" evidence="12">
    <location>
        <begin position="508"/>
        <end position="527"/>
    </location>
</feature>
<dbReference type="GO" id="GO:0019829">
    <property type="term" value="F:ATPase-coupled monoatomic cation transmembrane transporter activity"/>
    <property type="evidence" value="ECO:0007669"/>
    <property type="project" value="TreeGrafter"/>
</dbReference>
<feature type="transmembrane region" description="Helical" evidence="12">
    <location>
        <begin position="869"/>
        <end position="890"/>
    </location>
</feature>
<dbReference type="Gene3D" id="1.20.1110.10">
    <property type="entry name" value="Calcium-transporting ATPase, transmembrane domain"/>
    <property type="match status" value="1"/>
</dbReference>
<protein>
    <recommendedName>
        <fullName evidence="13">P-type ATPase A domain-containing protein</fullName>
    </recommendedName>
</protein>
<dbReference type="SFLD" id="SFLDS00003">
    <property type="entry name" value="Haloacid_Dehalogenase"/>
    <property type="match status" value="1"/>
</dbReference>
<dbReference type="InterPro" id="IPR059000">
    <property type="entry name" value="ATPase_P-type_domA"/>
</dbReference>
<dbReference type="InterPro" id="IPR018303">
    <property type="entry name" value="ATPase_P-typ_P_site"/>
</dbReference>
<keyword evidence="3 12" id="KW-0812">Transmembrane</keyword>
<dbReference type="SUPFAM" id="SSF56784">
    <property type="entry name" value="HAD-like"/>
    <property type="match status" value="1"/>
</dbReference>
<dbReference type="SFLD" id="SFLDG00002">
    <property type="entry name" value="C1.7:_P-type_atpase_like"/>
    <property type="match status" value="1"/>
</dbReference>
<evidence type="ECO:0000256" key="9">
    <source>
        <dbReference type="ARBA" id="ARBA00022989"/>
    </source>
</evidence>
<keyword evidence="15" id="KW-1185">Reference proteome</keyword>
<dbReference type="SUPFAM" id="SSF81653">
    <property type="entry name" value="Calcium ATPase, transduction domain A"/>
    <property type="match status" value="1"/>
</dbReference>
<dbReference type="Proteomes" id="UP000252139">
    <property type="component" value="Unassembled WGS sequence"/>
</dbReference>
<dbReference type="Gene3D" id="3.40.1110.10">
    <property type="entry name" value="Calcium-transporting ATPase, cytoplasmic domain N"/>
    <property type="match status" value="1"/>
</dbReference>
<dbReference type="Gene3D" id="3.40.50.1000">
    <property type="entry name" value="HAD superfamily/HAD-like"/>
    <property type="match status" value="2"/>
</dbReference>
<comment type="caution">
    <text evidence="14">The sequence shown here is derived from an EMBL/GenBank/DDBJ whole genome shotgun (WGS) entry which is preliminary data.</text>
</comment>
<feature type="transmembrane region" description="Helical" evidence="12">
    <location>
        <begin position="201"/>
        <end position="222"/>
    </location>
</feature>
<evidence type="ECO:0000256" key="6">
    <source>
        <dbReference type="ARBA" id="ARBA00022840"/>
    </source>
</evidence>
<evidence type="ECO:0000256" key="5">
    <source>
        <dbReference type="ARBA" id="ARBA00022741"/>
    </source>
</evidence>
<dbReference type="InterPro" id="IPR036412">
    <property type="entry name" value="HAD-like_sf"/>
</dbReference>
<dbReference type="InterPro" id="IPR006544">
    <property type="entry name" value="P-type_TPase_V"/>
</dbReference>
<feature type="transmembrane region" description="Helical" evidence="12">
    <location>
        <begin position="896"/>
        <end position="919"/>
    </location>
</feature>
<feature type="transmembrane region" description="Helical" evidence="12">
    <location>
        <begin position="463"/>
        <end position="488"/>
    </location>
</feature>
<feature type="region of interest" description="Disordered" evidence="11">
    <location>
        <begin position="423"/>
        <end position="451"/>
    </location>
</feature>
<keyword evidence="7" id="KW-0460">Magnesium</keyword>
<dbReference type="GO" id="GO:0016887">
    <property type="term" value="F:ATP hydrolysis activity"/>
    <property type="evidence" value="ECO:0007669"/>
    <property type="project" value="InterPro"/>
</dbReference>
<comment type="similarity">
    <text evidence="2">Belongs to the cation transport ATPase (P-type) (TC 3.A.3) family. Type V subfamily.</text>
</comment>
<feature type="transmembrane region" description="Helical" evidence="12">
    <location>
        <begin position="1366"/>
        <end position="1386"/>
    </location>
</feature>
<keyword evidence="6" id="KW-0067">ATP-binding</keyword>
<reference evidence="14 15" key="1">
    <citation type="journal article" date="2018" name="G3 (Bethesda)">
        <title>Phylogenetic and Phylogenomic Definition of Rhizopus Species.</title>
        <authorList>
            <person name="Gryganskyi A.P."/>
            <person name="Golan J."/>
            <person name="Dolatabadi S."/>
            <person name="Mondo S."/>
            <person name="Robb S."/>
            <person name="Idnurm A."/>
            <person name="Muszewska A."/>
            <person name="Steczkiewicz K."/>
            <person name="Masonjones S."/>
            <person name="Liao H.L."/>
            <person name="Gajdeczka M.T."/>
            <person name="Anike F."/>
            <person name="Vuek A."/>
            <person name="Anishchenko I.M."/>
            <person name="Voigt K."/>
            <person name="de Hoog G.S."/>
            <person name="Smith M.E."/>
            <person name="Heitman J."/>
            <person name="Vilgalys R."/>
            <person name="Stajich J.E."/>
        </authorList>
    </citation>
    <scope>NUCLEOTIDE SEQUENCE [LARGE SCALE GENOMIC DNA]</scope>
    <source>
        <strain evidence="14 15">CBS 357.93</strain>
    </source>
</reference>
<sequence>MCILMLVHQEHLSGNKMATVGHGPSKSTCSDCYGVSIKTSSSSLVNIQLTGKFAYQGIVMLVKDKDTNRTVGEFKEFDQDLFTSVACDDDDEVDQVDLDSNAVIGHIDSKLKQWPVHIGWMMDIVDKPVTSLKFQGMVVIDYDNFHMLPETEFKLKKTVTTTTTTRAIETSVEEPAMTISDSVSRTTEIEHAATQTTIEYLLMKIITTLILFIIYQYGVYAIPKFNTVNDHYHNGTTCPAVTQNDVGCPVLCVSDHSLCPSAIGPQSCSAGQSLCIDGSCQTDCASNAATNPCSCPSSPHVQLMACNRMTQIKTSIPNYHPENATAQTYEACSLVLKSNQPISMTWADTHTQTGAQNLIIWNVCSAPTGMDFPTPAPLVICYLAIHLGFFVLWPIWMLYKLIRERAYRTSAVSNDTVSLSSVSVQDNPVNEKVPEEPSAKEKNVQSTQEKDEQLVQRGYKDDWIGYIMVAYMAVISIFWIITLLILSLDYYGYVNGVPYGLFYDSYELSSKAFCLAWFLATSWYLAINVMRTKIRNHFRIQTSLDQCHHVEIQRPRKVIKMLSDENEGRGIQQRLASLEFLLREILGFDTLTKTVSVQRDSQGNKYFEFQSTRYTFNTHLNQFTPAVVQISLNPEDLLNMAVGLDSETAKQRLELIGPNFIKVQVPSFLEACWQELTGFFYIYQLMILWCYFYLAYWQIGISDTGVILLAAIIKVIVRLKSEKRVKKMAEHVGICEVLRDQTWQTISTAELVPGDVFQVTPHLTVPVDAVILKGDIIADESSLTGEPLPIRKFPIRSDTAVSKFDAQSSGKINSLFAGTTVKQAIGTASGDPPMALVLKTRTDTDKGQLVQRILFPQPVSFIFNEQLKLVFCLLLVWALVLLCFGVWWLGGKGMTAWFYGTICAAQVMNPLLPAILVVGQSVASRRLRKRSVFCVDLPRILMAGKVQVFCFDKTGTLTKEGLEYYGVYPSKDACFQNFADKFDALPDALKIGLSSCHSVSRLGEQYIGNPVDIVTFETTGASLVSDKDHDISMNNDQTRLKIIQRFEFQHARASMSVAVKDLSTGHVHLFCKGSFERIASQSCHIPPDFDALTAQKAKEGCYVLAIAHRDLGVLSEKEEAEIGNKWTRDELESNLNFAGLLLLKNQLKPDTADAIQQLKEGDVRTVMITGDNAYTGVFIGQQCGLVPSQASMILGEVNDSNENTLIWTNTETGQQIKNIDTELEANSNVELALTGNAFRLLVEKGSIRQYLFRIRIFARMTPVDKMTCVELFMEKAITAMCGDGGNDCGALRSAHVGIAMSEAEASVVSPFSTPRRSVQACVDLLIQGRSALATSFASYKYLIMYGETMATVKFCTFYYTMSFSQWNFILIDAFITVFCSFAVTQAGAARKLSSHRPTARILGPEVLLSVLGTLWINAWFLIGAFIWLYTKDDFFRCHEWDARAIDNSKWWLLGDSFEADILTFITLYQFVNSAFIFNYGYIFRRSWYRNYFLIFVWALFVAIVSYWELADPNRFGCLMRVNCGNPDVLVSLGYPRPDFYIEPYNNPLGHNVLPRYFRYQLWAYSIGNMLAVNIWERFFILGPVRQWLRKKYPLKKLQMSL</sequence>
<comment type="subcellular location">
    <subcellularLocation>
        <location evidence="1">Membrane</location>
        <topology evidence="1">Multi-pass membrane protein</topology>
    </subcellularLocation>
</comment>
<dbReference type="PANTHER" id="PTHR45630">
    <property type="entry name" value="CATION-TRANSPORTING ATPASE-RELATED"/>
    <property type="match status" value="1"/>
</dbReference>
<dbReference type="EMBL" id="PJQL01000101">
    <property type="protein sequence ID" value="RCH99774.1"/>
    <property type="molecule type" value="Genomic_DNA"/>
</dbReference>
<evidence type="ECO:0000256" key="2">
    <source>
        <dbReference type="ARBA" id="ARBA00006000"/>
    </source>
</evidence>
<dbReference type="InterPro" id="IPR023214">
    <property type="entry name" value="HAD_sf"/>
</dbReference>
<proteinExistence type="inferred from homology"/>
<evidence type="ECO:0000256" key="10">
    <source>
        <dbReference type="ARBA" id="ARBA00023136"/>
    </source>
</evidence>
<keyword evidence="10 12" id="KW-0472">Membrane</keyword>
<evidence type="ECO:0000256" key="12">
    <source>
        <dbReference type="SAM" id="Phobius"/>
    </source>
</evidence>
<dbReference type="PRINTS" id="PR00119">
    <property type="entry name" value="CATATPASE"/>
</dbReference>
<feature type="transmembrane region" description="Helical" evidence="12">
    <location>
        <begin position="1491"/>
        <end position="1509"/>
    </location>
</feature>
<dbReference type="PANTHER" id="PTHR45630:SF11">
    <property type="entry name" value="CATION-TRANSPORTING P-TYPE ATPASE N-TERMINAL DOMAIN-CONTAINING PROTEIN"/>
    <property type="match status" value="1"/>
</dbReference>
<dbReference type="InterPro" id="IPR023298">
    <property type="entry name" value="ATPase_P-typ_TM_dom_sf"/>
</dbReference>
<dbReference type="InterPro" id="IPR023299">
    <property type="entry name" value="ATPase_P-typ_cyto_dom_N"/>
</dbReference>
<dbReference type="GO" id="GO:0046872">
    <property type="term" value="F:metal ion binding"/>
    <property type="evidence" value="ECO:0007669"/>
    <property type="project" value="UniProtKB-KW"/>
</dbReference>
<feature type="transmembrane region" description="Helical" evidence="12">
    <location>
        <begin position="376"/>
        <end position="399"/>
    </location>
</feature>
<evidence type="ECO:0000313" key="14">
    <source>
        <dbReference type="EMBL" id="RCH99774.1"/>
    </source>
</evidence>
<keyword evidence="9 12" id="KW-1133">Transmembrane helix</keyword>
<evidence type="ECO:0000259" key="13">
    <source>
        <dbReference type="Pfam" id="PF00122"/>
    </source>
</evidence>
<dbReference type="SFLD" id="SFLDF00027">
    <property type="entry name" value="p-type_atpase"/>
    <property type="match status" value="1"/>
</dbReference>